<dbReference type="PANTHER" id="PTHR12228">
    <property type="entry name" value="TRANSCRIPTION INITIATION FACTOR TFIID 55 KD SUBUNIT-RELATED"/>
    <property type="match status" value="1"/>
</dbReference>
<name>A0A1Y2EM27_9BASI</name>
<feature type="domain" description="TAFII55 protein conserved region" evidence="7">
    <location>
        <begin position="76"/>
        <end position="226"/>
    </location>
</feature>
<gene>
    <name evidence="8" type="ORF">BCR35DRAFT_294152</name>
</gene>
<proteinExistence type="inferred from homology"/>
<protein>
    <submittedName>
        <fullName evidence="8">TAFII55 protein conserved region-domain-containing protein</fullName>
    </submittedName>
</protein>
<feature type="region of interest" description="Disordered" evidence="6">
    <location>
        <begin position="231"/>
        <end position="359"/>
    </location>
</feature>
<feature type="compositionally biased region" description="Gly residues" evidence="6">
    <location>
        <begin position="38"/>
        <end position="52"/>
    </location>
</feature>
<dbReference type="GO" id="GO:0005669">
    <property type="term" value="C:transcription factor TFIID complex"/>
    <property type="evidence" value="ECO:0007669"/>
    <property type="project" value="InterPro"/>
</dbReference>
<dbReference type="GO" id="GO:0016251">
    <property type="term" value="F:RNA polymerase II general transcription initiation factor activity"/>
    <property type="evidence" value="ECO:0007669"/>
    <property type="project" value="TreeGrafter"/>
</dbReference>
<evidence type="ECO:0000256" key="3">
    <source>
        <dbReference type="ARBA" id="ARBA00023015"/>
    </source>
</evidence>
<dbReference type="OrthoDB" id="153872at2759"/>
<evidence type="ECO:0000259" key="7">
    <source>
        <dbReference type="SMART" id="SM01370"/>
    </source>
</evidence>
<evidence type="ECO:0000256" key="4">
    <source>
        <dbReference type="ARBA" id="ARBA00023163"/>
    </source>
</evidence>
<evidence type="ECO:0000313" key="8">
    <source>
        <dbReference type="EMBL" id="ORY72592.1"/>
    </source>
</evidence>
<dbReference type="GO" id="GO:0051123">
    <property type="term" value="P:RNA polymerase II preinitiation complex assembly"/>
    <property type="evidence" value="ECO:0007669"/>
    <property type="project" value="TreeGrafter"/>
</dbReference>
<keyword evidence="9" id="KW-1185">Reference proteome</keyword>
<comment type="similarity">
    <text evidence="2">Belongs to the TAF7 family.</text>
</comment>
<reference evidence="8 9" key="1">
    <citation type="submission" date="2016-07" db="EMBL/GenBank/DDBJ databases">
        <title>Pervasive Adenine N6-methylation of Active Genes in Fungi.</title>
        <authorList>
            <consortium name="DOE Joint Genome Institute"/>
            <person name="Mondo S.J."/>
            <person name="Dannebaum R.O."/>
            <person name="Kuo R.C."/>
            <person name="Labutti K."/>
            <person name="Haridas S."/>
            <person name="Kuo A."/>
            <person name="Salamov A."/>
            <person name="Ahrendt S.R."/>
            <person name="Lipzen A."/>
            <person name="Sullivan W."/>
            <person name="Andreopoulos W.B."/>
            <person name="Clum A."/>
            <person name="Lindquist E."/>
            <person name="Daum C."/>
            <person name="Ramamoorthy G.K."/>
            <person name="Gryganskyi A."/>
            <person name="Culley D."/>
            <person name="Magnuson J.K."/>
            <person name="James T.Y."/>
            <person name="O'Malley M.A."/>
            <person name="Stajich J.E."/>
            <person name="Spatafora J.W."/>
            <person name="Visel A."/>
            <person name="Grigoriev I.V."/>
        </authorList>
    </citation>
    <scope>NUCLEOTIDE SEQUENCE [LARGE SCALE GENOMIC DNA]</scope>
    <source>
        <strain evidence="8 9">62-1032</strain>
    </source>
</reference>
<evidence type="ECO:0000256" key="6">
    <source>
        <dbReference type="SAM" id="MobiDB-lite"/>
    </source>
</evidence>
<comment type="subcellular location">
    <subcellularLocation>
        <location evidence="1">Nucleus</location>
    </subcellularLocation>
</comment>
<feature type="compositionally biased region" description="Acidic residues" evidence="6">
    <location>
        <begin position="275"/>
        <end position="298"/>
    </location>
</feature>
<dbReference type="SMART" id="SM01370">
    <property type="entry name" value="TAFII55_N"/>
    <property type="match status" value="1"/>
</dbReference>
<dbReference type="PANTHER" id="PTHR12228:SF0">
    <property type="entry name" value="TATA-BOX BINDING PROTEIN ASSOCIATED FACTOR 7"/>
    <property type="match status" value="1"/>
</dbReference>
<dbReference type="CDD" id="cd08047">
    <property type="entry name" value="TAF7"/>
    <property type="match status" value="1"/>
</dbReference>
<sequence length="474" mass="50793">MEGGPSGPSRPRRQRKQKNYASDDDEFAGPAPKIKLKIGGGGGGGGDGGGGAAAADQSGIGWDRELDSDTEEPLAVEEQFMLRLPPDLAPKLKEMVEQRNVGPDVWFKFKDSRRAVFHLGNKLYGAKLVDLPALLESQKLTGSGGQSVKVADISQMLLVEEEVQEEADVTREKAFNIEDFIYPHGITPPLKHVRKRRFRKRVNKRTIEIVEQAVEKLLEKDARAEQVQYELLDHDVPSDDEYGSPGPGGARNGDNSSIGAPTPRREGSVSSAPGEGDDGMDQDGDQYDRDDEPEEEEGGSGYDSDLANEINKGMAALDASASEDESGSDVGGLFGGSSDDDDDDEEEQPANEDPETMEQRKRIKLLLEETGDLERAIQSKEAELAKAANPIFKKRFEEMIKKLSVERDLKRAQHSKAVAELDKQQQAGQAAANAAVAAQAAAGSAAAASSSTAPANAEASGSGAATDGDRMDES</sequence>
<keyword evidence="4" id="KW-0804">Transcription</keyword>
<feature type="region of interest" description="Disordered" evidence="6">
    <location>
        <begin position="421"/>
        <end position="474"/>
    </location>
</feature>
<dbReference type="Proteomes" id="UP000193467">
    <property type="component" value="Unassembled WGS sequence"/>
</dbReference>
<comment type="caution">
    <text evidence="8">The sequence shown here is derived from an EMBL/GenBank/DDBJ whole genome shotgun (WGS) entry which is preliminary data.</text>
</comment>
<keyword evidence="5" id="KW-0539">Nucleus</keyword>
<dbReference type="EMBL" id="MCGR01000051">
    <property type="protein sequence ID" value="ORY72592.1"/>
    <property type="molecule type" value="Genomic_DNA"/>
</dbReference>
<evidence type="ECO:0000313" key="9">
    <source>
        <dbReference type="Proteomes" id="UP000193467"/>
    </source>
</evidence>
<feature type="compositionally biased region" description="Acidic residues" evidence="6">
    <location>
        <begin position="338"/>
        <end position="356"/>
    </location>
</feature>
<evidence type="ECO:0000256" key="1">
    <source>
        <dbReference type="ARBA" id="ARBA00004123"/>
    </source>
</evidence>
<dbReference type="InterPro" id="IPR037817">
    <property type="entry name" value="TAF7"/>
</dbReference>
<dbReference type="STRING" id="106004.A0A1Y2EM27"/>
<keyword evidence="3" id="KW-0805">Transcription regulation</keyword>
<dbReference type="InterPro" id="IPR006751">
    <property type="entry name" value="TAFII55_prot_cons_reg"/>
</dbReference>
<evidence type="ECO:0000256" key="2">
    <source>
        <dbReference type="ARBA" id="ARBA00009368"/>
    </source>
</evidence>
<dbReference type="InParanoid" id="A0A1Y2EM27"/>
<dbReference type="Pfam" id="PF04658">
    <property type="entry name" value="TAFII55_N"/>
    <property type="match status" value="1"/>
</dbReference>
<dbReference type="FunCoup" id="A0A1Y2EM27">
    <property type="interactions" value="206"/>
</dbReference>
<accession>A0A1Y2EM27</accession>
<evidence type="ECO:0000256" key="5">
    <source>
        <dbReference type="ARBA" id="ARBA00023242"/>
    </source>
</evidence>
<organism evidence="8 9">
    <name type="scientific">Leucosporidium creatinivorum</name>
    <dbReference type="NCBI Taxonomy" id="106004"/>
    <lineage>
        <taxon>Eukaryota</taxon>
        <taxon>Fungi</taxon>
        <taxon>Dikarya</taxon>
        <taxon>Basidiomycota</taxon>
        <taxon>Pucciniomycotina</taxon>
        <taxon>Microbotryomycetes</taxon>
        <taxon>Leucosporidiales</taxon>
        <taxon>Leucosporidium</taxon>
    </lineage>
</organism>
<dbReference type="AlphaFoldDB" id="A0A1Y2EM27"/>
<feature type="region of interest" description="Disordered" evidence="6">
    <location>
        <begin position="1"/>
        <end position="69"/>
    </location>
</feature>
<feature type="compositionally biased region" description="Low complexity" evidence="6">
    <location>
        <begin position="424"/>
        <end position="460"/>
    </location>
</feature>